<dbReference type="Pfam" id="PF07350">
    <property type="entry name" value="Gig2-like"/>
    <property type="match status" value="1"/>
</dbReference>
<dbReference type="PANTHER" id="PTHR30613:SF1">
    <property type="entry name" value="DUF1479 DOMAIN PROTEIN (AFU_ORTHOLOGUE AFUA_5G09280)"/>
    <property type="match status" value="1"/>
</dbReference>
<accession>A0A382HMC0</accession>
<protein>
    <submittedName>
        <fullName evidence="1">Uncharacterized protein</fullName>
    </submittedName>
</protein>
<dbReference type="EMBL" id="UINC01062123">
    <property type="protein sequence ID" value="SVB88426.1"/>
    <property type="molecule type" value="Genomic_DNA"/>
</dbReference>
<evidence type="ECO:0000313" key="1">
    <source>
        <dbReference type="EMBL" id="SVB88426.1"/>
    </source>
</evidence>
<gene>
    <name evidence="1" type="ORF">METZ01_LOCUS241280</name>
</gene>
<dbReference type="PANTHER" id="PTHR30613">
    <property type="entry name" value="UNCHARACTERIZED PROTEIN YBIU-RELATED"/>
    <property type="match status" value="1"/>
</dbReference>
<feature type="non-terminal residue" evidence="1">
    <location>
        <position position="266"/>
    </location>
</feature>
<dbReference type="AlphaFoldDB" id="A0A382HMC0"/>
<dbReference type="SUPFAM" id="SSF51197">
    <property type="entry name" value="Clavaminate synthase-like"/>
    <property type="match status" value="1"/>
</dbReference>
<proteinExistence type="predicted"/>
<dbReference type="Gene3D" id="2.60.120.330">
    <property type="entry name" value="B-lactam Antibiotic, Isopenicillin N Synthase, Chain"/>
    <property type="match status" value="1"/>
</dbReference>
<reference evidence="1" key="1">
    <citation type="submission" date="2018-05" db="EMBL/GenBank/DDBJ databases">
        <authorList>
            <person name="Lanie J.A."/>
            <person name="Ng W.-L."/>
            <person name="Kazmierczak K.M."/>
            <person name="Andrzejewski T.M."/>
            <person name="Davidsen T.M."/>
            <person name="Wayne K.J."/>
            <person name="Tettelin H."/>
            <person name="Glass J.I."/>
            <person name="Rusch D."/>
            <person name="Podicherti R."/>
            <person name="Tsui H.-C.T."/>
            <person name="Winkler M.E."/>
        </authorList>
    </citation>
    <scope>NUCLEOTIDE SEQUENCE</scope>
</reference>
<dbReference type="InterPro" id="IPR027443">
    <property type="entry name" value="IPNS-like_sf"/>
</dbReference>
<sequence>MSIDTSNIREQICRLKHAVKKNCPDVIKRFREIEAKVSEDIRTIESSNNKGESVIPEIMYSDIVNNKVDNKTIESVRRRGTVLVRNVFPREKSEKWYDQLNHYIDQNGYYDQDDPGLDNYFSDLKADKPQICAVYWSKIQVQARQSTEMSQTRSFLNRIWNYKKNSIIHFDPDRDCTYADRIRMRQPGDTSLGLSPHVDGGSVERWLGENYQHVYHSLFKGNWQDYNPFNGEFRTEVEGIDSPAVCRAFRTWQGWTALTPQGPGDG</sequence>
<organism evidence="1">
    <name type="scientific">marine metagenome</name>
    <dbReference type="NCBI Taxonomy" id="408172"/>
    <lineage>
        <taxon>unclassified sequences</taxon>
        <taxon>metagenomes</taxon>
        <taxon>ecological metagenomes</taxon>
    </lineage>
</organism>
<name>A0A382HMC0_9ZZZZ</name>
<dbReference type="InterPro" id="IPR010856">
    <property type="entry name" value="Gig2-like"/>
</dbReference>